<dbReference type="GO" id="GO:0004860">
    <property type="term" value="F:protein kinase inhibitor activity"/>
    <property type="evidence" value="ECO:0007669"/>
    <property type="project" value="UniProtKB-KW"/>
</dbReference>
<dbReference type="Pfam" id="PF01161">
    <property type="entry name" value="PBP"/>
    <property type="match status" value="1"/>
</dbReference>
<evidence type="ECO:0000313" key="2">
    <source>
        <dbReference type="Proteomes" id="UP001589691"/>
    </source>
</evidence>
<dbReference type="InterPro" id="IPR008914">
    <property type="entry name" value="PEBP"/>
</dbReference>
<proteinExistence type="predicted"/>
<dbReference type="RefSeq" id="WP_137643001.1">
    <property type="nucleotide sequence ID" value="NZ_BJEA01000012.1"/>
</dbReference>
<dbReference type="Proteomes" id="UP001589691">
    <property type="component" value="Unassembled WGS sequence"/>
</dbReference>
<keyword evidence="1" id="KW-0649">Protein kinase inhibitor</keyword>
<organism evidence="1 2">
    <name type="scientific">Lactiplantibacillus modestisalitolerans</name>
    <dbReference type="NCBI Taxonomy" id="1457219"/>
    <lineage>
        <taxon>Bacteria</taxon>
        <taxon>Bacillati</taxon>
        <taxon>Bacillota</taxon>
        <taxon>Bacilli</taxon>
        <taxon>Lactobacillales</taxon>
        <taxon>Lactobacillaceae</taxon>
        <taxon>Lactiplantibacillus</taxon>
    </lineage>
</organism>
<dbReference type="CDD" id="cd00865">
    <property type="entry name" value="PEBP_bact_arch"/>
    <property type="match status" value="1"/>
</dbReference>
<keyword evidence="2" id="KW-1185">Reference proteome</keyword>
<dbReference type="PANTHER" id="PTHR30289:SF1">
    <property type="entry name" value="PEBP (PHOSPHATIDYLETHANOLAMINE-BINDING PROTEIN) FAMILY PROTEIN"/>
    <property type="match status" value="1"/>
</dbReference>
<dbReference type="NCBIfam" id="TIGR00481">
    <property type="entry name" value="YbhB/YbcL family Raf kinase inhibitor-like protein"/>
    <property type="match status" value="1"/>
</dbReference>
<dbReference type="Gene3D" id="3.90.280.10">
    <property type="entry name" value="PEBP-like"/>
    <property type="match status" value="1"/>
</dbReference>
<protein>
    <submittedName>
        <fullName evidence="1">YbhB/YbcL family Raf kinase inhibitor-like protein</fullName>
    </submittedName>
</protein>
<reference evidence="1 2" key="1">
    <citation type="submission" date="2024-09" db="EMBL/GenBank/DDBJ databases">
        <authorList>
            <person name="Sun Q."/>
            <person name="Mori K."/>
        </authorList>
    </citation>
    <scope>NUCLEOTIDE SEQUENCE [LARGE SCALE GENOMIC DNA]</scope>
    <source>
        <strain evidence="1 2">TBRC 4576</strain>
    </source>
</reference>
<gene>
    <name evidence="1" type="ORF">ACFFLI_06930</name>
</gene>
<evidence type="ECO:0000313" key="1">
    <source>
        <dbReference type="EMBL" id="MFB9769595.1"/>
    </source>
</evidence>
<sequence>MQVTIPTINGALAPLYSKQAAPAQRYHGHPIISFPIDISGVPAGTHSLAFSFVDHDAIPVGGFTWIHWIAANLPATTTHIPENASQTGAIPMVQGSNSTAGGYVGETDVKISHHYVGPNPPDQDHRYSFKLFALDSELPLASGYWLNEFHDAIAGHVLATAKTTVIGRV</sequence>
<comment type="caution">
    <text evidence="1">The sequence shown here is derived from an EMBL/GenBank/DDBJ whole genome shotgun (WGS) entry which is preliminary data.</text>
</comment>
<name>A0ABV5WTX5_9LACO</name>
<dbReference type="SUPFAM" id="SSF49777">
    <property type="entry name" value="PEBP-like"/>
    <property type="match status" value="1"/>
</dbReference>
<accession>A0ABV5WTX5</accession>
<dbReference type="EMBL" id="JBHLZY010000018">
    <property type="protein sequence ID" value="MFB9769595.1"/>
    <property type="molecule type" value="Genomic_DNA"/>
</dbReference>
<dbReference type="InterPro" id="IPR005247">
    <property type="entry name" value="YbhB_YbcL/LppC-like"/>
</dbReference>
<dbReference type="PANTHER" id="PTHR30289">
    <property type="entry name" value="UNCHARACTERIZED PROTEIN YBCL-RELATED"/>
    <property type="match status" value="1"/>
</dbReference>
<dbReference type="InterPro" id="IPR036610">
    <property type="entry name" value="PEBP-like_sf"/>
</dbReference>